<dbReference type="PROSITE" id="PS50883">
    <property type="entry name" value="EAL"/>
    <property type="match status" value="1"/>
</dbReference>
<dbReference type="Proteomes" id="UP001142372">
    <property type="component" value="Unassembled WGS sequence"/>
</dbReference>
<dbReference type="GO" id="GO:0071111">
    <property type="term" value="F:cyclic-guanylate-specific phosphodiesterase activity"/>
    <property type="evidence" value="ECO:0007669"/>
    <property type="project" value="InterPro"/>
</dbReference>
<gene>
    <name evidence="2" type="ORF">GCM10017584_15460</name>
</gene>
<dbReference type="InterPro" id="IPR050706">
    <property type="entry name" value="Cyclic-di-GMP_PDE-like"/>
</dbReference>
<dbReference type="RefSeq" id="WP_271176648.1">
    <property type="nucleotide sequence ID" value="NZ_BAAAJO010000005.1"/>
</dbReference>
<dbReference type="SMART" id="SM00052">
    <property type="entry name" value="EAL"/>
    <property type="match status" value="1"/>
</dbReference>
<evidence type="ECO:0000259" key="1">
    <source>
        <dbReference type="PROSITE" id="PS50883"/>
    </source>
</evidence>
<dbReference type="PANTHER" id="PTHR33121:SF79">
    <property type="entry name" value="CYCLIC DI-GMP PHOSPHODIESTERASE PDED-RELATED"/>
    <property type="match status" value="1"/>
</dbReference>
<reference evidence="2" key="1">
    <citation type="journal article" date="2014" name="Int. J. Syst. Evol. Microbiol.">
        <title>Complete genome sequence of Corynebacterium casei LMG S-19264T (=DSM 44701T), isolated from a smear-ripened cheese.</title>
        <authorList>
            <consortium name="US DOE Joint Genome Institute (JGI-PGF)"/>
            <person name="Walter F."/>
            <person name="Albersmeier A."/>
            <person name="Kalinowski J."/>
            <person name="Ruckert C."/>
        </authorList>
    </citation>
    <scope>NUCLEOTIDE SEQUENCE</scope>
    <source>
        <strain evidence="2">VKM Ac-1401</strain>
    </source>
</reference>
<dbReference type="EMBL" id="BSEN01000006">
    <property type="protein sequence ID" value="GLJ75972.1"/>
    <property type="molecule type" value="Genomic_DNA"/>
</dbReference>
<reference evidence="2" key="2">
    <citation type="submission" date="2023-01" db="EMBL/GenBank/DDBJ databases">
        <authorList>
            <person name="Sun Q."/>
            <person name="Evtushenko L."/>
        </authorList>
    </citation>
    <scope>NUCLEOTIDE SEQUENCE</scope>
    <source>
        <strain evidence="2">VKM Ac-1401</strain>
    </source>
</reference>
<accession>A0A9W6H9S4</accession>
<dbReference type="PANTHER" id="PTHR33121">
    <property type="entry name" value="CYCLIC DI-GMP PHOSPHODIESTERASE PDEF"/>
    <property type="match status" value="1"/>
</dbReference>
<comment type="caution">
    <text evidence="2">The sequence shown here is derived from an EMBL/GenBank/DDBJ whole genome shotgun (WGS) entry which is preliminary data.</text>
</comment>
<protein>
    <recommendedName>
        <fullName evidence="1">EAL domain-containing protein</fullName>
    </recommendedName>
</protein>
<keyword evidence="3" id="KW-1185">Reference proteome</keyword>
<evidence type="ECO:0000313" key="2">
    <source>
        <dbReference type="EMBL" id="GLJ75972.1"/>
    </source>
</evidence>
<dbReference type="CDD" id="cd01948">
    <property type="entry name" value="EAL"/>
    <property type="match status" value="1"/>
</dbReference>
<dbReference type="AlphaFoldDB" id="A0A9W6H9S4"/>
<proteinExistence type="predicted"/>
<dbReference type="InterPro" id="IPR001633">
    <property type="entry name" value="EAL_dom"/>
</dbReference>
<name>A0A9W6H9S4_9MICO</name>
<dbReference type="InterPro" id="IPR035919">
    <property type="entry name" value="EAL_sf"/>
</dbReference>
<dbReference type="Pfam" id="PF00563">
    <property type="entry name" value="EAL"/>
    <property type="match status" value="1"/>
</dbReference>
<evidence type="ECO:0000313" key="3">
    <source>
        <dbReference type="Proteomes" id="UP001142372"/>
    </source>
</evidence>
<organism evidence="2 3">
    <name type="scientific">Leifsonia poae</name>
    <dbReference type="NCBI Taxonomy" id="110933"/>
    <lineage>
        <taxon>Bacteria</taxon>
        <taxon>Bacillati</taxon>
        <taxon>Actinomycetota</taxon>
        <taxon>Actinomycetes</taxon>
        <taxon>Micrococcales</taxon>
        <taxon>Microbacteriaceae</taxon>
        <taxon>Leifsonia</taxon>
    </lineage>
</organism>
<dbReference type="SUPFAM" id="SSF141868">
    <property type="entry name" value="EAL domain-like"/>
    <property type="match status" value="1"/>
</dbReference>
<feature type="domain" description="EAL" evidence="1">
    <location>
        <begin position="8"/>
        <end position="260"/>
    </location>
</feature>
<sequence>MPHAAIDRERLAADLPGAAARNELVVYFQPQIEIGTGRVVAVEALSRWEHPALGTVMPDAYIPFAEQNGLMHEVGGSVLMDSCACIRDWAREGWNVEVAVNVAPVQLAGDRFFEDLDGVLGGASGSSVADPSRLILEITESDAIDDVDAVAPRLDALRERGVTISIDDFGIGHSSVQRVVDLRATELKLDRDMVVRQATGVVAAAIDFAHGRGLRVVGEGVENESQLRMLAELGCDRAQGYLIARPAPRAAFEGWARAAGLLGS</sequence>
<dbReference type="Gene3D" id="3.20.20.450">
    <property type="entry name" value="EAL domain"/>
    <property type="match status" value="1"/>
</dbReference>